<feature type="chain" id="PRO_5039706714" description="CHRD domain-containing protein" evidence="1">
    <location>
        <begin position="29"/>
        <end position="236"/>
    </location>
</feature>
<gene>
    <name evidence="2" type="ORF">CLV30_110123</name>
</gene>
<sequence length="236" mass="23614">MHKQALRTALGLAAVAGLTMTGAAAANADETTRHEGHGRTITVFNLDELNDSGAHGVGVVKLEGNEAEVRVYAFGVLEDQPHAQHFHIGGAGQCPTGDDDADGDGIISTAEGIPAYGAVGTSLTTTGDTSPASALAVDRFPTADHGMVRYDRTLTLSDDAADELRSGNAVLVVHGIDPNGSGSYDGDAPSSLDPSLPLEATAPAACGDQTVVVGGGSGLGLGLGLGIGIDLGFGRS</sequence>
<evidence type="ECO:0000313" key="2">
    <source>
        <dbReference type="EMBL" id="PSL02470.1"/>
    </source>
</evidence>
<evidence type="ECO:0000313" key="3">
    <source>
        <dbReference type="Proteomes" id="UP000243528"/>
    </source>
</evidence>
<keyword evidence="3" id="KW-1185">Reference proteome</keyword>
<feature type="signal peptide" evidence="1">
    <location>
        <begin position="1"/>
        <end position="28"/>
    </location>
</feature>
<dbReference type="EMBL" id="PYGE01000010">
    <property type="protein sequence ID" value="PSL02470.1"/>
    <property type="molecule type" value="Genomic_DNA"/>
</dbReference>
<reference evidence="2 3" key="1">
    <citation type="submission" date="2018-03" db="EMBL/GenBank/DDBJ databases">
        <title>Genomic Encyclopedia of Archaeal and Bacterial Type Strains, Phase II (KMG-II): from individual species to whole genera.</title>
        <authorList>
            <person name="Goeker M."/>
        </authorList>
    </citation>
    <scope>NUCLEOTIDE SEQUENCE [LARGE SCALE GENOMIC DNA]</scope>
    <source>
        <strain evidence="2 3">DSM 45211</strain>
    </source>
</reference>
<evidence type="ECO:0000256" key="1">
    <source>
        <dbReference type="SAM" id="SignalP"/>
    </source>
</evidence>
<dbReference type="AlphaFoldDB" id="A0A2P8DZ29"/>
<organism evidence="2 3">
    <name type="scientific">Haloactinopolyspora alba</name>
    <dbReference type="NCBI Taxonomy" id="648780"/>
    <lineage>
        <taxon>Bacteria</taxon>
        <taxon>Bacillati</taxon>
        <taxon>Actinomycetota</taxon>
        <taxon>Actinomycetes</taxon>
        <taxon>Jiangellales</taxon>
        <taxon>Jiangellaceae</taxon>
        <taxon>Haloactinopolyspora</taxon>
    </lineage>
</organism>
<protein>
    <recommendedName>
        <fullName evidence="4">CHRD domain-containing protein</fullName>
    </recommendedName>
</protein>
<comment type="caution">
    <text evidence="2">The sequence shown here is derived from an EMBL/GenBank/DDBJ whole genome shotgun (WGS) entry which is preliminary data.</text>
</comment>
<dbReference type="RefSeq" id="WP_205740920.1">
    <property type="nucleotide sequence ID" value="NZ_PYGE01000010.1"/>
</dbReference>
<proteinExistence type="predicted"/>
<accession>A0A2P8DZ29</accession>
<evidence type="ECO:0008006" key="4">
    <source>
        <dbReference type="Google" id="ProtNLM"/>
    </source>
</evidence>
<dbReference type="Proteomes" id="UP000243528">
    <property type="component" value="Unassembled WGS sequence"/>
</dbReference>
<keyword evidence="1" id="KW-0732">Signal</keyword>
<name>A0A2P8DZ29_9ACTN</name>